<dbReference type="STRING" id="97359.A0A550CTS0"/>
<protein>
    <submittedName>
        <fullName evidence="3">Uncharacterized protein</fullName>
    </submittedName>
</protein>
<evidence type="ECO:0000313" key="3">
    <source>
        <dbReference type="EMBL" id="TRM68182.1"/>
    </source>
</evidence>
<name>A0A550CTS0_9AGAR</name>
<feature type="region of interest" description="Disordered" evidence="2">
    <location>
        <begin position="389"/>
        <end position="489"/>
    </location>
</feature>
<dbReference type="OrthoDB" id="3263403at2759"/>
<feature type="region of interest" description="Disordered" evidence="2">
    <location>
        <begin position="793"/>
        <end position="813"/>
    </location>
</feature>
<feature type="region of interest" description="Disordered" evidence="2">
    <location>
        <begin position="181"/>
        <end position="216"/>
    </location>
</feature>
<dbReference type="Proteomes" id="UP000320762">
    <property type="component" value="Unassembled WGS sequence"/>
</dbReference>
<reference evidence="3 4" key="1">
    <citation type="journal article" date="2019" name="New Phytol.">
        <title>Comparative genomics reveals unique wood-decay strategies and fruiting body development in the Schizophyllaceae.</title>
        <authorList>
            <person name="Almasi E."/>
            <person name="Sahu N."/>
            <person name="Krizsan K."/>
            <person name="Balint B."/>
            <person name="Kovacs G.M."/>
            <person name="Kiss B."/>
            <person name="Cseklye J."/>
            <person name="Drula E."/>
            <person name="Henrissat B."/>
            <person name="Nagy I."/>
            <person name="Chovatia M."/>
            <person name="Adam C."/>
            <person name="LaButti K."/>
            <person name="Lipzen A."/>
            <person name="Riley R."/>
            <person name="Grigoriev I.V."/>
            <person name="Nagy L.G."/>
        </authorList>
    </citation>
    <scope>NUCLEOTIDE SEQUENCE [LARGE SCALE GENOMIC DNA]</scope>
    <source>
        <strain evidence="3 4">NL-1724</strain>
    </source>
</reference>
<dbReference type="EMBL" id="VDMD01000002">
    <property type="protein sequence ID" value="TRM68182.1"/>
    <property type="molecule type" value="Genomic_DNA"/>
</dbReference>
<dbReference type="AlphaFoldDB" id="A0A550CTS0"/>
<feature type="compositionally biased region" description="Polar residues" evidence="2">
    <location>
        <begin position="181"/>
        <end position="192"/>
    </location>
</feature>
<feature type="compositionally biased region" description="Basic and acidic residues" evidence="2">
    <location>
        <begin position="744"/>
        <end position="757"/>
    </location>
</feature>
<feature type="compositionally biased region" description="Polar residues" evidence="2">
    <location>
        <begin position="793"/>
        <end position="806"/>
    </location>
</feature>
<feature type="region of interest" description="Disordered" evidence="2">
    <location>
        <begin position="542"/>
        <end position="678"/>
    </location>
</feature>
<feature type="compositionally biased region" description="Basic and acidic residues" evidence="2">
    <location>
        <begin position="274"/>
        <end position="287"/>
    </location>
</feature>
<feature type="coiled-coil region" evidence="1">
    <location>
        <begin position="73"/>
        <end position="121"/>
    </location>
</feature>
<keyword evidence="1" id="KW-0175">Coiled coil</keyword>
<evidence type="ECO:0000256" key="2">
    <source>
        <dbReference type="SAM" id="MobiDB-lite"/>
    </source>
</evidence>
<evidence type="ECO:0000256" key="1">
    <source>
        <dbReference type="SAM" id="Coils"/>
    </source>
</evidence>
<feature type="region of interest" description="Disordered" evidence="2">
    <location>
        <begin position="717"/>
        <end position="757"/>
    </location>
</feature>
<feature type="compositionally biased region" description="Low complexity" evidence="2">
    <location>
        <begin position="245"/>
        <end position="271"/>
    </location>
</feature>
<comment type="caution">
    <text evidence="3">The sequence shown here is derived from an EMBL/GenBank/DDBJ whole genome shotgun (WGS) entry which is preliminary data.</text>
</comment>
<feature type="region of interest" description="Disordered" evidence="2">
    <location>
        <begin position="864"/>
        <end position="901"/>
    </location>
</feature>
<evidence type="ECO:0000313" key="4">
    <source>
        <dbReference type="Proteomes" id="UP000320762"/>
    </source>
</evidence>
<feature type="compositionally biased region" description="Polar residues" evidence="2">
    <location>
        <begin position="399"/>
        <end position="427"/>
    </location>
</feature>
<feature type="compositionally biased region" description="Polar residues" evidence="2">
    <location>
        <begin position="1"/>
        <end position="10"/>
    </location>
</feature>
<feature type="compositionally biased region" description="Low complexity" evidence="2">
    <location>
        <begin position="446"/>
        <end position="482"/>
    </location>
</feature>
<feature type="region of interest" description="Disordered" evidence="2">
    <location>
        <begin position="245"/>
        <end position="339"/>
    </location>
</feature>
<proteinExistence type="predicted"/>
<feature type="compositionally biased region" description="Low complexity" evidence="2">
    <location>
        <begin position="200"/>
        <end position="216"/>
    </location>
</feature>
<sequence length="983" mass="107617">MSAVASTSAVPLQRAPNDENDDSVLRSKIMNTLTGVVAGSLEERRSPLDVQLLNFQKENVQLWTDNQNLSAALEQESQKNTFLSTRLDQLVKENSHLAQERDTFRANCEQLRRERDFYKQATNSAAQSQLSTEHANTPEELQRHKSIIAEVYQRLQQHESAMGQRPQPMPVAVHLQSQIHPMSSPAHSTASHQEPGGYFQQPSPAPLQQPASQAATHDQLLVRQQRMHQQQMQQQQIQQQMHQQQMQRQQQQQREITQQQQQRDLQQHLQMARQEPRQSHLEHEQPIRHSAHAHPNPSVPLSAGHPHNRSRPGTQHGPPTMVQTQSGIPLMPRSASSNERNRGFMVMPERGQPLMIDTTALTTTMMSPPLSAPATAGSSRHAMGMPTPPLSAADRRTFSHTQVQAAQPMRQQPLSAGATPRTTNNAGPPQIRRMQNMHDVAPGPQPTQSSPQVVQRPSHAGHSQQAMQPQQPMEQSQFVQSQPLHHPTAPQYRPFVQQMQQMQPAGQPPQQPIVHSNMADGFRPMRQHDMSAYEATQRAALGLGPSTSSQPMPAHARRASSSSVPISSAVPGGQGGMPGGSVPSPALRRSSYDPSSPIVLGPSVASLKRPNGTTATRDPAKRQRTSESAQSSSAAASQSRHADGLGQSPRAGGPVQAHGQRFPPPQVWRPTAQGQMSNSLQGQILATPQNQAMATPQAQIESQQRLEVDAYGRPLQHDHAIHPGVQGTGGPSDPRHASNGPPSARERTAMESPRDVSVKREAVETALMPPPPFSPLAQDNTVLHVGRQASQPIVQHASQTHDQQTHQPDAQQALQPDAPQALPFEGQPAPPRPDVQQVAQPVHSLYAPASAAHAIQMGMQGQAPIEGAPQQADTSQQGEKPPQEDVLQTDAPQQDDMPQDAADDINRDADGLQIETDCVSKIVIGDVEGDWEQVKECESCRVSCEMGSGEQTTYFSSPTYEELLAHCTTHHSLVWDDVRKGIF</sequence>
<feature type="region of interest" description="Disordered" evidence="2">
    <location>
        <begin position="1"/>
        <end position="21"/>
    </location>
</feature>
<feature type="compositionally biased region" description="Low complexity" evidence="2">
    <location>
        <begin position="628"/>
        <end position="639"/>
    </location>
</feature>
<keyword evidence="4" id="KW-1185">Reference proteome</keyword>
<gene>
    <name evidence="3" type="ORF">BD626DRAFT_481010</name>
</gene>
<accession>A0A550CTS0</accession>
<feature type="compositionally biased region" description="Low complexity" evidence="2">
    <location>
        <begin position="559"/>
        <end position="571"/>
    </location>
</feature>
<organism evidence="3 4">
    <name type="scientific">Schizophyllum amplum</name>
    <dbReference type="NCBI Taxonomy" id="97359"/>
    <lineage>
        <taxon>Eukaryota</taxon>
        <taxon>Fungi</taxon>
        <taxon>Dikarya</taxon>
        <taxon>Basidiomycota</taxon>
        <taxon>Agaricomycotina</taxon>
        <taxon>Agaricomycetes</taxon>
        <taxon>Agaricomycetidae</taxon>
        <taxon>Agaricales</taxon>
        <taxon>Schizophyllaceae</taxon>
        <taxon>Schizophyllum</taxon>
    </lineage>
</organism>